<protein>
    <submittedName>
        <fullName evidence="1">51_t:CDS:1</fullName>
    </submittedName>
</protein>
<keyword evidence="2" id="KW-1185">Reference proteome</keyword>
<name>A0ABN7XI17_GIGMA</name>
<feature type="non-terminal residue" evidence="1">
    <location>
        <position position="75"/>
    </location>
</feature>
<sequence>IWRGQEIGRVEWNYSAVPLFYSSTNNIDKQNRTDLGSDPVSEESASKIISATESSEDVLELFKRTNNDIEKIRAS</sequence>
<dbReference type="Proteomes" id="UP000789901">
    <property type="component" value="Unassembled WGS sequence"/>
</dbReference>
<organism evidence="1 2">
    <name type="scientific">Gigaspora margarita</name>
    <dbReference type="NCBI Taxonomy" id="4874"/>
    <lineage>
        <taxon>Eukaryota</taxon>
        <taxon>Fungi</taxon>
        <taxon>Fungi incertae sedis</taxon>
        <taxon>Mucoromycota</taxon>
        <taxon>Glomeromycotina</taxon>
        <taxon>Glomeromycetes</taxon>
        <taxon>Diversisporales</taxon>
        <taxon>Gigasporaceae</taxon>
        <taxon>Gigaspora</taxon>
    </lineage>
</organism>
<proteinExistence type="predicted"/>
<gene>
    <name evidence="1" type="ORF">GMARGA_LOCUS43496</name>
</gene>
<comment type="caution">
    <text evidence="1">The sequence shown here is derived from an EMBL/GenBank/DDBJ whole genome shotgun (WGS) entry which is preliminary data.</text>
</comment>
<feature type="non-terminal residue" evidence="1">
    <location>
        <position position="1"/>
    </location>
</feature>
<evidence type="ECO:0000313" key="2">
    <source>
        <dbReference type="Proteomes" id="UP000789901"/>
    </source>
</evidence>
<accession>A0ABN7XI17</accession>
<dbReference type="EMBL" id="CAJVQB010141115">
    <property type="protein sequence ID" value="CAG8854675.1"/>
    <property type="molecule type" value="Genomic_DNA"/>
</dbReference>
<reference evidence="1 2" key="1">
    <citation type="submission" date="2021-06" db="EMBL/GenBank/DDBJ databases">
        <authorList>
            <person name="Kallberg Y."/>
            <person name="Tangrot J."/>
            <person name="Rosling A."/>
        </authorList>
    </citation>
    <scope>NUCLEOTIDE SEQUENCE [LARGE SCALE GENOMIC DNA]</scope>
    <source>
        <strain evidence="1 2">120-4 pot B 10/14</strain>
    </source>
</reference>
<evidence type="ECO:0000313" key="1">
    <source>
        <dbReference type="EMBL" id="CAG8854675.1"/>
    </source>
</evidence>